<dbReference type="InterPro" id="IPR058719">
    <property type="entry name" value="WHD_LYAR"/>
</dbReference>
<dbReference type="Pfam" id="PF08790">
    <property type="entry name" value="zf-LYAR"/>
    <property type="match status" value="1"/>
</dbReference>
<keyword evidence="4 7" id="KW-0863">Zinc-finger</keyword>
<keyword evidence="3" id="KW-0677">Repeat</keyword>
<keyword evidence="6" id="KW-0539">Nucleus</keyword>
<evidence type="ECO:0000259" key="9">
    <source>
        <dbReference type="SMART" id="SM00451"/>
    </source>
</evidence>
<dbReference type="InterPro" id="IPR014898">
    <property type="entry name" value="Znf_C2H2_LYAR"/>
</dbReference>
<evidence type="ECO:0000256" key="6">
    <source>
        <dbReference type="ARBA" id="ARBA00023242"/>
    </source>
</evidence>
<dbReference type="FunFam" id="3.30.160.60:FF:001583">
    <property type="entry name" value="UBP1-associated proteins 1C"/>
    <property type="match status" value="1"/>
</dbReference>
<dbReference type="GO" id="GO:0006364">
    <property type="term" value="P:rRNA processing"/>
    <property type="evidence" value="ECO:0000318"/>
    <property type="project" value="GO_Central"/>
</dbReference>
<feature type="compositionally biased region" description="Basic residues" evidence="8">
    <location>
        <begin position="297"/>
        <end position="308"/>
    </location>
</feature>
<gene>
    <name evidence="10" type="ORF">MIMGU_mgv1a005112mg</name>
</gene>
<protein>
    <recommendedName>
        <fullName evidence="9">U1-type domain-containing protein</fullName>
    </recommendedName>
</protein>
<name>A0A022QL72_ERYGU</name>
<keyword evidence="5" id="KW-0862">Zinc</keyword>
<feature type="compositionally biased region" description="Basic and acidic residues" evidence="8">
    <location>
        <begin position="254"/>
        <end position="264"/>
    </location>
</feature>
<evidence type="ECO:0000256" key="2">
    <source>
        <dbReference type="ARBA" id="ARBA00022723"/>
    </source>
</evidence>
<dbReference type="GO" id="GO:0008270">
    <property type="term" value="F:zinc ion binding"/>
    <property type="evidence" value="ECO:0007669"/>
    <property type="project" value="UniProtKB-KW"/>
</dbReference>
<dbReference type="GO" id="GO:0003677">
    <property type="term" value="F:DNA binding"/>
    <property type="evidence" value="ECO:0000318"/>
    <property type="project" value="GO_Central"/>
</dbReference>
<dbReference type="Pfam" id="PF25879">
    <property type="entry name" value="WHD_LYAR"/>
    <property type="match status" value="1"/>
</dbReference>
<dbReference type="InterPro" id="IPR003604">
    <property type="entry name" value="Matrin/U1-like-C_Znf_C2H2"/>
</dbReference>
<evidence type="ECO:0000256" key="3">
    <source>
        <dbReference type="ARBA" id="ARBA00022737"/>
    </source>
</evidence>
<organism evidence="10 11">
    <name type="scientific">Erythranthe guttata</name>
    <name type="common">Yellow monkey flower</name>
    <name type="synonym">Mimulus guttatus</name>
    <dbReference type="NCBI Taxonomy" id="4155"/>
    <lineage>
        <taxon>Eukaryota</taxon>
        <taxon>Viridiplantae</taxon>
        <taxon>Streptophyta</taxon>
        <taxon>Embryophyta</taxon>
        <taxon>Tracheophyta</taxon>
        <taxon>Spermatophyta</taxon>
        <taxon>Magnoliopsida</taxon>
        <taxon>eudicotyledons</taxon>
        <taxon>Gunneridae</taxon>
        <taxon>Pentapetalae</taxon>
        <taxon>asterids</taxon>
        <taxon>lamiids</taxon>
        <taxon>Lamiales</taxon>
        <taxon>Phrymaceae</taxon>
        <taxon>Erythranthe</taxon>
    </lineage>
</organism>
<evidence type="ECO:0000313" key="10">
    <source>
        <dbReference type="EMBL" id="EYU28359.1"/>
    </source>
</evidence>
<reference evidence="10 11" key="1">
    <citation type="journal article" date="2013" name="Proc. Natl. Acad. Sci. U.S.A.">
        <title>Fine-scale variation in meiotic recombination in Mimulus inferred from population shotgun sequencing.</title>
        <authorList>
            <person name="Hellsten U."/>
            <person name="Wright K.M."/>
            <person name="Jenkins J."/>
            <person name="Shu S."/>
            <person name="Yuan Y."/>
            <person name="Wessler S.R."/>
            <person name="Schmutz J."/>
            <person name="Willis J.H."/>
            <person name="Rokhsar D.S."/>
        </authorList>
    </citation>
    <scope>NUCLEOTIDE SEQUENCE [LARGE SCALE GENOMIC DNA]</scope>
    <source>
        <strain evidence="11">cv. DUN x IM62</strain>
    </source>
</reference>
<feature type="compositionally biased region" description="Basic and acidic residues" evidence="8">
    <location>
        <begin position="360"/>
        <end position="369"/>
    </location>
</feature>
<dbReference type="InterPro" id="IPR013087">
    <property type="entry name" value="Znf_C2H2_type"/>
</dbReference>
<dbReference type="PROSITE" id="PS51804">
    <property type="entry name" value="ZF_C2HC_LYAR"/>
    <property type="match status" value="2"/>
</dbReference>
<evidence type="ECO:0000313" key="11">
    <source>
        <dbReference type="Proteomes" id="UP000030748"/>
    </source>
</evidence>
<sequence>MHEFKNSKTQYLGIELQLPDFRRRSLERGDGVVCSDIKDSYEAVNGGGRRDSAGGMGGHRNDAEAVAGVSQHLLRPFRIPQPHRLVKRPRQEQRPRIIRRRNPRRRPNRIVVGILNGVQRRQFHGFCEFDLVCETLAQVSMVVCALRVAGNLLQMTKTPKCEEGKQNPSAHTETQSGGGEEMVWFQCEDCGDNLKKPKLPNHFRQCSAYKLSCIDCGQIFGQQDVEGHTQCITEAEKYGPKGQTKAANGTNTKPKNDGKQRPEVDINVGLSDRPPWFCSLCNTKATSKQTLLLHADGKKHRAKARAFHASKQPPNNGAAETNGSNENKTTNEIPENKVAPQLDGPEVENDALASNKKRKADASENDGAHPKTGGEISAEIGNGEVVQIKGSETEVKKVKKAKHGATEEDAKTDSTTDKDMICKKKIKWKKLITSALESYPDGVVKFKKLRKEVMKSLKEAGHTEEKNQVSEILEHNINSSSRFVVDGKYVRLAKCS</sequence>
<keyword evidence="11" id="KW-1185">Reference proteome</keyword>
<dbReference type="PANTHER" id="PTHR13100:SF10">
    <property type="entry name" value="CELL GROWTH-REGULATING NUCLEOLAR PROTEIN"/>
    <property type="match status" value="1"/>
</dbReference>
<dbReference type="GO" id="GO:0005730">
    <property type="term" value="C:nucleolus"/>
    <property type="evidence" value="ECO:0000318"/>
    <property type="project" value="GO_Central"/>
</dbReference>
<evidence type="ECO:0000256" key="1">
    <source>
        <dbReference type="ARBA" id="ARBA00004123"/>
    </source>
</evidence>
<dbReference type="GO" id="GO:0000122">
    <property type="term" value="P:negative regulation of transcription by RNA polymerase II"/>
    <property type="evidence" value="ECO:0000318"/>
    <property type="project" value="GO_Central"/>
</dbReference>
<dbReference type="eggNOG" id="KOG2186">
    <property type="taxonomic scope" value="Eukaryota"/>
</dbReference>
<accession>A0A022QL72</accession>
<dbReference type="Gene3D" id="3.30.160.60">
    <property type="entry name" value="Classic Zinc Finger"/>
    <property type="match status" value="1"/>
</dbReference>
<dbReference type="SUPFAM" id="SSF57667">
    <property type="entry name" value="beta-beta-alpha zinc fingers"/>
    <property type="match status" value="3"/>
</dbReference>
<dbReference type="Gene3D" id="3.30.1490.490">
    <property type="match status" value="1"/>
</dbReference>
<feature type="compositionally biased region" description="Polar residues" evidence="8">
    <location>
        <begin position="312"/>
        <end position="333"/>
    </location>
</feature>
<comment type="subcellular location">
    <subcellularLocation>
        <location evidence="1">Nucleus</location>
    </subcellularLocation>
</comment>
<feature type="region of interest" description="Disordered" evidence="8">
    <location>
        <begin position="296"/>
        <end position="415"/>
    </location>
</feature>
<keyword evidence="2" id="KW-0479">Metal-binding</keyword>
<proteinExistence type="predicted"/>
<dbReference type="Pfam" id="PF12874">
    <property type="entry name" value="zf-met"/>
    <property type="match status" value="1"/>
</dbReference>
<dbReference type="InterPro" id="IPR039999">
    <property type="entry name" value="LYAR"/>
</dbReference>
<dbReference type="InterPro" id="IPR036236">
    <property type="entry name" value="Znf_C2H2_sf"/>
</dbReference>
<evidence type="ECO:0000256" key="8">
    <source>
        <dbReference type="SAM" id="MobiDB-lite"/>
    </source>
</evidence>
<evidence type="ECO:0000256" key="5">
    <source>
        <dbReference type="ARBA" id="ARBA00022833"/>
    </source>
</evidence>
<dbReference type="PANTHER" id="PTHR13100">
    <property type="entry name" value="CELL GROWTH-REGULATING NUCLEOLAR PROTEIN LYAR"/>
    <property type="match status" value="1"/>
</dbReference>
<evidence type="ECO:0000256" key="4">
    <source>
        <dbReference type="ARBA" id="ARBA00022771"/>
    </source>
</evidence>
<feature type="region of interest" description="Disordered" evidence="8">
    <location>
        <begin position="240"/>
        <end position="266"/>
    </location>
</feature>
<dbReference type="STRING" id="4155.A0A022QL72"/>
<dbReference type="EMBL" id="KI631414">
    <property type="protein sequence ID" value="EYU28359.1"/>
    <property type="molecule type" value="Genomic_DNA"/>
</dbReference>
<dbReference type="FunFam" id="3.30.1490.490:FF:000001">
    <property type="entry name" value="cell growth-regulating nucleolar protein-like"/>
    <property type="match status" value="1"/>
</dbReference>
<feature type="compositionally biased region" description="Basic and acidic residues" evidence="8">
    <location>
        <begin position="404"/>
        <end position="415"/>
    </location>
</feature>
<dbReference type="Proteomes" id="UP000030748">
    <property type="component" value="Unassembled WGS sequence"/>
</dbReference>
<dbReference type="AlphaFoldDB" id="A0A022QL72"/>
<dbReference type="SMART" id="SM00451">
    <property type="entry name" value="ZnF_U1"/>
    <property type="match status" value="1"/>
</dbReference>
<evidence type="ECO:0000256" key="7">
    <source>
        <dbReference type="PROSITE-ProRule" id="PRU01145"/>
    </source>
</evidence>
<feature type="domain" description="U1-type" evidence="9">
    <location>
        <begin position="273"/>
        <end position="307"/>
    </location>
</feature>